<dbReference type="Pfam" id="PF08449">
    <property type="entry name" value="UAA"/>
    <property type="match status" value="1"/>
</dbReference>
<keyword evidence="7 8" id="KW-0472">Membrane</keyword>
<proteinExistence type="inferred from homology"/>
<dbReference type="InterPro" id="IPR013657">
    <property type="entry name" value="SCL35B1-4/HUT1"/>
</dbReference>
<dbReference type="GO" id="GO:0000139">
    <property type="term" value="C:Golgi membrane"/>
    <property type="evidence" value="ECO:0007669"/>
    <property type="project" value="TreeGrafter"/>
</dbReference>
<sequence length="262" mass="29021">MTIAIAGMADSLLSGGVKENKLWKGVLAVAGIMTTLVIYGLLQEKIMRVPYGSNKEFFKYSLFLVFCNRITTSAVSAAALVASKKALNPVAPVYKYCLISVSNILTTTCQYEALKYVSFPVQTLAKCAKMIPVMVWGTIIMQKRYKGMDYFLALLVTLGCSIFILFPAGTEISPYSRGRENTVWGVSLMLGYLGFDGFTSTFQDKLFKGYDMEIHNQIFYTTLCSCILSLTGEFSNLAQSLSRINYENIVIYVWLSAVIGLS</sequence>
<comment type="similarity">
    <text evidence="2">Belongs to the nucleotide-sugar transporter family. UDP-galactose:UMP antiporter (TC 2.A.7.11) subfamily.</text>
</comment>
<reference evidence="9 10" key="1">
    <citation type="journal article" date="2023" name="Mol. Ecol. Resour.">
        <title>Chromosome-level genome assembly of a triploid poplar Populus alba 'Berolinensis'.</title>
        <authorList>
            <person name="Chen S."/>
            <person name="Yu Y."/>
            <person name="Wang X."/>
            <person name="Wang S."/>
            <person name="Zhang T."/>
            <person name="Zhou Y."/>
            <person name="He R."/>
            <person name="Meng N."/>
            <person name="Wang Y."/>
            <person name="Liu W."/>
            <person name="Liu Z."/>
            <person name="Liu J."/>
            <person name="Guo Q."/>
            <person name="Huang H."/>
            <person name="Sederoff R.R."/>
            <person name="Wang G."/>
            <person name="Qu G."/>
            <person name="Chen S."/>
        </authorList>
    </citation>
    <scope>NUCLEOTIDE SEQUENCE [LARGE SCALE GENOMIC DNA]</scope>
    <source>
        <strain evidence="9">SC-2020</strain>
    </source>
</reference>
<keyword evidence="6 8" id="KW-1133">Transmembrane helix</keyword>
<feature type="transmembrane region" description="Helical" evidence="8">
    <location>
        <begin position="150"/>
        <end position="170"/>
    </location>
</feature>
<dbReference type="GO" id="GO:0046964">
    <property type="term" value="F:3'-phosphoadenosine 5'-phosphosulfate transmembrane transporter activity"/>
    <property type="evidence" value="ECO:0007669"/>
    <property type="project" value="TreeGrafter"/>
</dbReference>
<evidence type="ECO:0000313" key="10">
    <source>
        <dbReference type="Proteomes" id="UP001164929"/>
    </source>
</evidence>
<dbReference type="EMBL" id="JAQIZT010000001">
    <property type="protein sequence ID" value="KAJ7012536.1"/>
    <property type="molecule type" value="Genomic_DNA"/>
</dbReference>
<comment type="subcellular location">
    <subcellularLocation>
        <location evidence="1">Membrane</location>
        <topology evidence="1">Multi-pass membrane protein</topology>
    </subcellularLocation>
</comment>
<evidence type="ECO:0000256" key="3">
    <source>
        <dbReference type="ARBA" id="ARBA00022448"/>
    </source>
</evidence>
<evidence type="ECO:0000256" key="2">
    <source>
        <dbReference type="ARBA" id="ARBA00008349"/>
    </source>
</evidence>
<organism evidence="9 10">
    <name type="scientific">Populus alba x Populus x berolinensis</name>
    <dbReference type="NCBI Taxonomy" id="444605"/>
    <lineage>
        <taxon>Eukaryota</taxon>
        <taxon>Viridiplantae</taxon>
        <taxon>Streptophyta</taxon>
        <taxon>Embryophyta</taxon>
        <taxon>Tracheophyta</taxon>
        <taxon>Spermatophyta</taxon>
        <taxon>Magnoliopsida</taxon>
        <taxon>eudicotyledons</taxon>
        <taxon>Gunneridae</taxon>
        <taxon>Pentapetalae</taxon>
        <taxon>rosids</taxon>
        <taxon>fabids</taxon>
        <taxon>Malpighiales</taxon>
        <taxon>Salicaceae</taxon>
        <taxon>Saliceae</taxon>
        <taxon>Populus</taxon>
    </lineage>
</organism>
<evidence type="ECO:0000256" key="6">
    <source>
        <dbReference type="ARBA" id="ARBA00022989"/>
    </source>
</evidence>
<keyword evidence="5 8" id="KW-0812">Transmembrane</keyword>
<dbReference type="AlphaFoldDB" id="A0AAD6RPT7"/>
<comment type="caution">
    <text evidence="9">The sequence shown here is derived from an EMBL/GenBank/DDBJ whole genome shotgun (WGS) entry which is preliminary data.</text>
</comment>
<evidence type="ECO:0000256" key="1">
    <source>
        <dbReference type="ARBA" id="ARBA00004141"/>
    </source>
</evidence>
<dbReference type="PANTHER" id="PTHR10778:SF13">
    <property type="entry name" value="ADENOSINE 3'-PHOSPHO 5'-PHOSPHOSULFATE TRANSPORTER 1"/>
    <property type="match status" value="1"/>
</dbReference>
<dbReference type="GO" id="GO:0015297">
    <property type="term" value="F:antiporter activity"/>
    <property type="evidence" value="ECO:0007669"/>
    <property type="project" value="UniProtKB-KW"/>
</dbReference>
<evidence type="ECO:0000313" key="9">
    <source>
        <dbReference type="EMBL" id="KAJ7012536.1"/>
    </source>
</evidence>
<feature type="transmembrane region" description="Helical" evidence="8">
    <location>
        <begin position="22"/>
        <end position="42"/>
    </location>
</feature>
<evidence type="ECO:0000256" key="5">
    <source>
        <dbReference type="ARBA" id="ARBA00022692"/>
    </source>
</evidence>
<dbReference type="PANTHER" id="PTHR10778">
    <property type="entry name" value="SOLUTE CARRIER FAMILY 35 MEMBER B"/>
    <property type="match status" value="1"/>
</dbReference>
<name>A0AAD6RPT7_9ROSI</name>
<keyword evidence="3" id="KW-0813">Transport</keyword>
<feature type="transmembrane region" description="Helical" evidence="8">
    <location>
        <begin position="182"/>
        <end position="202"/>
    </location>
</feature>
<protein>
    <submittedName>
        <fullName evidence="9">UDP-galactose/UDP-glucose transporter 5B</fullName>
    </submittedName>
</protein>
<dbReference type="GO" id="GO:0005789">
    <property type="term" value="C:endoplasmic reticulum membrane"/>
    <property type="evidence" value="ECO:0007669"/>
    <property type="project" value="TreeGrafter"/>
</dbReference>
<evidence type="ECO:0000256" key="7">
    <source>
        <dbReference type="ARBA" id="ARBA00023136"/>
    </source>
</evidence>
<keyword evidence="10" id="KW-1185">Reference proteome</keyword>
<evidence type="ECO:0000256" key="4">
    <source>
        <dbReference type="ARBA" id="ARBA00022449"/>
    </source>
</evidence>
<accession>A0AAD6RPT7</accession>
<evidence type="ECO:0000256" key="8">
    <source>
        <dbReference type="SAM" id="Phobius"/>
    </source>
</evidence>
<dbReference type="Proteomes" id="UP001164929">
    <property type="component" value="Chromosome 1"/>
</dbReference>
<keyword evidence="4" id="KW-0050">Antiport</keyword>
<gene>
    <name evidence="9" type="ORF">NC653_002553</name>
</gene>